<dbReference type="InterPro" id="IPR046732">
    <property type="entry name" value="DUF6624"/>
</dbReference>
<sequence>MFRIGMIAAVAMLTAGFQSIPAGAQLPPELIPLTEDVGAASSFDYMALKASGADLTALSGAVFRRTMAEGGPRRCLTEAEAVFQENLAAAAEAADQVAFDDDRAAASEAWGKWLLFVEGMQNGQVATEEPFKWASDRYARAAAETNPRARELEYRTAGDQLHRYAFTGGAQVWGEVSPAANARLMNRLGRSTCITDKDNTEWLKADVAANGWFTRSATGERASSSAWLMAQHADNDRDFQRHVLALMEPLVEQGEVSPNNYGYLFDRIAVAENRPQRYGTQGECKSPGRWEPNALEDPERVDALRAEAEIYGTLAEYQARMHAHCPG</sequence>
<comment type="caution">
    <text evidence="2">The sequence shown here is derived from an EMBL/GenBank/DDBJ whole genome shotgun (WGS) entry which is preliminary data.</text>
</comment>
<reference evidence="3" key="1">
    <citation type="journal article" date="2019" name="Int. J. Syst. Evol. Microbiol.">
        <title>The Global Catalogue of Microorganisms (GCM) 10K type strain sequencing project: providing services to taxonomists for standard genome sequencing and annotation.</title>
        <authorList>
            <consortium name="The Broad Institute Genomics Platform"/>
            <consortium name="The Broad Institute Genome Sequencing Center for Infectious Disease"/>
            <person name="Wu L."/>
            <person name="Ma J."/>
        </authorList>
    </citation>
    <scope>NUCLEOTIDE SEQUENCE [LARGE SCALE GENOMIC DNA]</scope>
    <source>
        <strain evidence="3">JCM 12928</strain>
    </source>
</reference>
<keyword evidence="1" id="KW-0732">Signal</keyword>
<dbReference type="Proteomes" id="UP001501352">
    <property type="component" value="Unassembled WGS sequence"/>
</dbReference>
<accession>A0ABP3RT83</accession>
<proteinExistence type="predicted"/>
<evidence type="ECO:0000313" key="3">
    <source>
        <dbReference type="Proteomes" id="UP001501352"/>
    </source>
</evidence>
<keyword evidence="3" id="KW-1185">Reference proteome</keyword>
<evidence type="ECO:0000256" key="1">
    <source>
        <dbReference type="SAM" id="SignalP"/>
    </source>
</evidence>
<dbReference type="Pfam" id="PF20329">
    <property type="entry name" value="DUF6624"/>
    <property type="match status" value="1"/>
</dbReference>
<feature type="chain" id="PRO_5046497638" evidence="1">
    <location>
        <begin position="25"/>
        <end position="327"/>
    </location>
</feature>
<feature type="signal peptide" evidence="1">
    <location>
        <begin position="1"/>
        <end position="24"/>
    </location>
</feature>
<gene>
    <name evidence="2" type="ORF">GCM10009422_09050</name>
</gene>
<protein>
    <submittedName>
        <fullName evidence="2">Uncharacterized protein</fullName>
    </submittedName>
</protein>
<organism evidence="2 3">
    <name type="scientific">Brevundimonas kwangchunensis</name>
    <dbReference type="NCBI Taxonomy" id="322163"/>
    <lineage>
        <taxon>Bacteria</taxon>
        <taxon>Pseudomonadati</taxon>
        <taxon>Pseudomonadota</taxon>
        <taxon>Alphaproteobacteria</taxon>
        <taxon>Caulobacterales</taxon>
        <taxon>Caulobacteraceae</taxon>
        <taxon>Brevundimonas</taxon>
    </lineage>
</organism>
<dbReference type="EMBL" id="BAAAGA010000001">
    <property type="protein sequence ID" value="GAA0616087.1"/>
    <property type="molecule type" value="Genomic_DNA"/>
</dbReference>
<name>A0ABP3RT83_9CAUL</name>
<evidence type="ECO:0000313" key="2">
    <source>
        <dbReference type="EMBL" id="GAA0616087.1"/>
    </source>
</evidence>
<dbReference type="RefSeq" id="WP_343791034.1">
    <property type="nucleotide sequence ID" value="NZ_BAAAGA010000001.1"/>
</dbReference>